<protein>
    <recommendedName>
        <fullName evidence="3">SWIM-type domain-containing protein</fullName>
    </recommendedName>
</protein>
<proteinExistence type="predicted"/>
<dbReference type="EMBL" id="MUJZ01065393">
    <property type="protein sequence ID" value="OTF70506.1"/>
    <property type="molecule type" value="Genomic_DNA"/>
</dbReference>
<evidence type="ECO:0000313" key="1">
    <source>
        <dbReference type="EMBL" id="OTF70506.1"/>
    </source>
</evidence>
<evidence type="ECO:0000313" key="2">
    <source>
        <dbReference type="Proteomes" id="UP000194236"/>
    </source>
</evidence>
<sequence length="175" mass="20685">MNRGYIPTKLRYLRKKHSDSKKYPLPSLKEIINYYGVITLKYWSDEKKHNYIISINHNHEPDCDLKCDECNLCLCQVSCNCEDYVIRNNFCLHIHLAYRAYVSLQSPEKNIELELENDLNPPDILDQTISITYENDSYEITKTEDVSNKRLKAIENKSNEKNPIGMYIMRLSTFH</sequence>
<evidence type="ECO:0008006" key="3">
    <source>
        <dbReference type="Google" id="ProtNLM"/>
    </source>
</evidence>
<name>A0A1Y3ASQ6_EURMA</name>
<dbReference type="Proteomes" id="UP000194236">
    <property type="component" value="Unassembled WGS sequence"/>
</dbReference>
<accession>A0A1Y3ASQ6</accession>
<dbReference type="AlphaFoldDB" id="A0A1Y3ASQ6"/>
<gene>
    <name evidence="1" type="ORF">BLA29_008050</name>
</gene>
<organism evidence="1 2">
    <name type="scientific">Euroglyphus maynei</name>
    <name type="common">Mayne's house dust mite</name>
    <dbReference type="NCBI Taxonomy" id="6958"/>
    <lineage>
        <taxon>Eukaryota</taxon>
        <taxon>Metazoa</taxon>
        <taxon>Ecdysozoa</taxon>
        <taxon>Arthropoda</taxon>
        <taxon>Chelicerata</taxon>
        <taxon>Arachnida</taxon>
        <taxon>Acari</taxon>
        <taxon>Acariformes</taxon>
        <taxon>Sarcoptiformes</taxon>
        <taxon>Astigmata</taxon>
        <taxon>Psoroptidia</taxon>
        <taxon>Analgoidea</taxon>
        <taxon>Pyroglyphidae</taxon>
        <taxon>Pyroglyphinae</taxon>
        <taxon>Euroglyphus</taxon>
    </lineage>
</organism>
<keyword evidence="2" id="KW-1185">Reference proteome</keyword>
<comment type="caution">
    <text evidence="1">The sequence shown here is derived from an EMBL/GenBank/DDBJ whole genome shotgun (WGS) entry which is preliminary data.</text>
</comment>
<reference evidence="1 2" key="1">
    <citation type="submission" date="2017-03" db="EMBL/GenBank/DDBJ databases">
        <title>Genome Survey of Euroglyphus maynei.</title>
        <authorList>
            <person name="Arlian L.G."/>
            <person name="Morgan M.S."/>
            <person name="Rider S.D."/>
        </authorList>
    </citation>
    <scope>NUCLEOTIDE SEQUENCE [LARGE SCALE GENOMIC DNA]</scope>
    <source>
        <strain evidence="1">Arlian Lab</strain>
        <tissue evidence="1">Whole body</tissue>
    </source>
</reference>
<dbReference type="OrthoDB" id="6430138at2759"/>